<accession>A0AA41XKU4</accession>
<comment type="caution">
    <text evidence="1">The sequence shown here is derived from an EMBL/GenBank/DDBJ whole genome shotgun (WGS) entry which is preliminary data.</text>
</comment>
<name>A0AA41XKU4_9MICO</name>
<sequence length="73" mass="8283">MMSFDTSGPNPDLFRASIAAIDAEHPLRSPWHYDQSITGPRLDRLDAKTAYFVDYIQYLEQRLAALEARLAQG</sequence>
<dbReference type="EMBL" id="JANLCK010000016">
    <property type="protein sequence ID" value="MCS5727871.1"/>
    <property type="molecule type" value="Genomic_DNA"/>
</dbReference>
<dbReference type="Proteomes" id="UP001165587">
    <property type="component" value="Unassembled WGS sequence"/>
</dbReference>
<protein>
    <submittedName>
        <fullName evidence="1">Uncharacterized protein</fullName>
    </submittedName>
</protein>
<organism evidence="1 2">
    <name type="scientific">Herbiconiux oxytropis</name>
    <dbReference type="NCBI Taxonomy" id="2970915"/>
    <lineage>
        <taxon>Bacteria</taxon>
        <taxon>Bacillati</taxon>
        <taxon>Actinomycetota</taxon>
        <taxon>Actinomycetes</taxon>
        <taxon>Micrococcales</taxon>
        <taxon>Microbacteriaceae</taxon>
        <taxon>Herbiconiux</taxon>
    </lineage>
</organism>
<keyword evidence="2" id="KW-1185">Reference proteome</keyword>
<dbReference type="RefSeq" id="WP_259530939.1">
    <property type="nucleotide sequence ID" value="NZ_JANLCK010000016.1"/>
</dbReference>
<evidence type="ECO:0000313" key="1">
    <source>
        <dbReference type="EMBL" id="MCS5727871.1"/>
    </source>
</evidence>
<reference evidence="1" key="1">
    <citation type="submission" date="2022-08" db="EMBL/GenBank/DDBJ databases">
        <authorList>
            <person name="Deng Y."/>
            <person name="Han X.-F."/>
            <person name="Zhang Y.-Q."/>
        </authorList>
    </citation>
    <scope>NUCLEOTIDE SEQUENCE</scope>
    <source>
        <strain evidence="1">CPCC 203407</strain>
    </source>
</reference>
<gene>
    <name evidence="1" type="ORF">N1028_18395</name>
</gene>
<dbReference type="AlphaFoldDB" id="A0AA41XKU4"/>
<evidence type="ECO:0000313" key="2">
    <source>
        <dbReference type="Proteomes" id="UP001165587"/>
    </source>
</evidence>
<proteinExistence type="predicted"/>